<dbReference type="AlphaFoldDB" id="A0A0R2H610"/>
<comment type="caution">
    <text evidence="6">The sequence shown here is derived from an EMBL/GenBank/DDBJ whole genome shotgun (WGS) entry which is preliminary data.</text>
</comment>
<dbReference type="PANTHER" id="PTHR24567">
    <property type="entry name" value="CRP FAMILY TRANSCRIPTIONAL REGULATORY PROTEIN"/>
    <property type="match status" value="1"/>
</dbReference>
<dbReference type="PATRIC" id="fig|1410657.5.peg.1324"/>
<dbReference type="PANTHER" id="PTHR24567:SF74">
    <property type="entry name" value="HTH-TYPE TRANSCRIPTIONAL REGULATOR ARCR"/>
    <property type="match status" value="1"/>
</dbReference>
<dbReference type="Pfam" id="PF00027">
    <property type="entry name" value="cNMP_binding"/>
    <property type="match status" value="1"/>
</dbReference>
<protein>
    <submittedName>
        <fullName evidence="6">CRP FNR family transcriptional regulator</fullName>
    </submittedName>
</protein>
<dbReference type="InterPro" id="IPR018490">
    <property type="entry name" value="cNMP-bd_dom_sf"/>
</dbReference>
<dbReference type="InterPro" id="IPR050397">
    <property type="entry name" value="Env_Response_Regulators"/>
</dbReference>
<feature type="domain" description="Cyclic nucleotide-binding" evidence="4">
    <location>
        <begin position="1"/>
        <end position="120"/>
    </location>
</feature>
<evidence type="ECO:0000256" key="2">
    <source>
        <dbReference type="ARBA" id="ARBA00023125"/>
    </source>
</evidence>
<dbReference type="SMART" id="SM00419">
    <property type="entry name" value="HTH_CRP"/>
    <property type="match status" value="1"/>
</dbReference>
<dbReference type="InterPro" id="IPR036390">
    <property type="entry name" value="WH_DNA-bd_sf"/>
</dbReference>
<dbReference type="Gene3D" id="2.60.120.10">
    <property type="entry name" value="Jelly Rolls"/>
    <property type="match status" value="1"/>
</dbReference>
<keyword evidence="2" id="KW-0238">DNA-binding</keyword>
<evidence type="ECO:0000259" key="5">
    <source>
        <dbReference type="PROSITE" id="PS51063"/>
    </source>
</evidence>
<dbReference type="Pfam" id="PF13545">
    <property type="entry name" value="HTH_Crp_2"/>
    <property type="match status" value="1"/>
</dbReference>
<dbReference type="CDD" id="cd00038">
    <property type="entry name" value="CAP_ED"/>
    <property type="match status" value="1"/>
</dbReference>
<dbReference type="SUPFAM" id="SSF46785">
    <property type="entry name" value="Winged helix' DNA-binding domain"/>
    <property type="match status" value="1"/>
</dbReference>
<evidence type="ECO:0000313" key="6">
    <source>
        <dbReference type="EMBL" id="KRN47992.1"/>
    </source>
</evidence>
<name>A0A0R2H610_9FIRM</name>
<dbReference type="SUPFAM" id="SSF51206">
    <property type="entry name" value="cAMP-binding domain-like"/>
    <property type="match status" value="1"/>
</dbReference>
<dbReference type="GO" id="GO:0003677">
    <property type="term" value="F:DNA binding"/>
    <property type="evidence" value="ECO:0007669"/>
    <property type="project" value="UniProtKB-KW"/>
</dbReference>
<keyword evidence="3" id="KW-0804">Transcription</keyword>
<dbReference type="InterPro" id="IPR014710">
    <property type="entry name" value="RmlC-like_jellyroll"/>
</dbReference>
<dbReference type="InterPro" id="IPR012318">
    <property type="entry name" value="HTH_CRP"/>
</dbReference>
<organism evidence="6 7">
    <name type="scientific">Kandleria vitulina DSM 20405</name>
    <dbReference type="NCBI Taxonomy" id="1410657"/>
    <lineage>
        <taxon>Bacteria</taxon>
        <taxon>Bacillati</taxon>
        <taxon>Bacillota</taxon>
        <taxon>Erysipelotrichia</taxon>
        <taxon>Erysipelotrichales</taxon>
        <taxon>Coprobacillaceae</taxon>
        <taxon>Kandleria</taxon>
    </lineage>
</organism>
<dbReference type="PROSITE" id="PS50042">
    <property type="entry name" value="CNMP_BINDING_3"/>
    <property type="match status" value="1"/>
</dbReference>
<dbReference type="Proteomes" id="UP000051841">
    <property type="component" value="Unassembled WGS sequence"/>
</dbReference>
<reference evidence="6 7" key="1">
    <citation type="journal article" date="2015" name="Genome Announc.">
        <title>Expanding the biotechnology potential of lactobacilli through comparative genomics of 213 strains and associated genera.</title>
        <authorList>
            <person name="Sun Z."/>
            <person name="Harris H.M."/>
            <person name="McCann A."/>
            <person name="Guo C."/>
            <person name="Argimon S."/>
            <person name="Zhang W."/>
            <person name="Yang X."/>
            <person name="Jeffery I.B."/>
            <person name="Cooney J.C."/>
            <person name="Kagawa T.F."/>
            <person name="Liu W."/>
            <person name="Song Y."/>
            <person name="Salvetti E."/>
            <person name="Wrobel A."/>
            <person name="Rasinkangas P."/>
            <person name="Parkhill J."/>
            <person name="Rea M.C."/>
            <person name="O'Sullivan O."/>
            <person name="Ritari J."/>
            <person name="Douillard F.P."/>
            <person name="Paul Ross R."/>
            <person name="Yang R."/>
            <person name="Briner A.E."/>
            <person name="Felis G.E."/>
            <person name="de Vos W.M."/>
            <person name="Barrangou R."/>
            <person name="Klaenhammer T.R."/>
            <person name="Caufield P.W."/>
            <person name="Cui Y."/>
            <person name="Zhang H."/>
            <person name="O'Toole P.W."/>
        </authorList>
    </citation>
    <scope>NUCLEOTIDE SEQUENCE [LARGE SCALE GENOMIC DNA]</scope>
    <source>
        <strain evidence="6 7">DSM 20405</strain>
    </source>
</reference>
<dbReference type="SMART" id="SM00100">
    <property type="entry name" value="cNMP"/>
    <property type="match status" value="1"/>
</dbReference>
<sequence>MIRIPDQYFKDFMSIGSQRVYKSNETIFHQADEADGVYLILSGRVRVFFVSTDGKELTFEVLKKGRIFGDHSFIDHAIRNVTIQAITDVTLVECSISKLTPLLHESEELMTLMFQHLSETSEHLMHQINRLVYYNSYQKVADLILMSSRYNTLSYSQQDIADCLGMNRVTVARVIQLLKKKQLIETGYGFIRILDRKKLKQFREEAKTIKKGDMKN</sequence>
<dbReference type="GO" id="GO:0003700">
    <property type="term" value="F:DNA-binding transcription factor activity"/>
    <property type="evidence" value="ECO:0007669"/>
    <property type="project" value="TreeGrafter"/>
</dbReference>
<dbReference type="PROSITE" id="PS51063">
    <property type="entry name" value="HTH_CRP_2"/>
    <property type="match status" value="1"/>
</dbReference>
<feature type="domain" description="HTH crp-type" evidence="5">
    <location>
        <begin position="134"/>
        <end position="197"/>
    </location>
</feature>
<dbReference type="RefSeq" id="WP_051654417.1">
    <property type="nucleotide sequence ID" value="NZ_JNKN01000034.1"/>
</dbReference>
<evidence type="ECO:0000256" key="1">
    <source>
        <dbReference type="ARBA" id="ARBA00023015"/>
    </source>
</evidence>
<keyword evidence="1" id="KW-0805">Transcription regulation</keyword>
<accession>A0A0R2H610</accession>
<evidence type="ECO:0000256" key="3">
    <source>
        <dbReference type="ARBA" id="ARBA00023163"/>
    </source>
</evidence>
<dbReference type="EMBL" id="JQBL01000032">
    <property type="protein sequence ID" value="KRN47992.1"/>
    <property type="molecule type" value="Genomic_DNA"/>
</dbReference>
<evidence type="ECO:0000259" key="4">
    <source>
        <dbReference type="PROSITE" id="PS50042"/>
    </source>
</evidence>
<dbReference type="InterPro" id="IPR000595">
    <property type="entry name" value="cNMP-bd_dom"/>
</dbReference>
<proteinExistence type="predicted"/>
<dbReference type="GO" id="GO:0005829">
    <property type="term" value="C:cytosol"/>
    <property type="evidence" value="ECO:0007669"/>
    <property type="project" value="TreeGrafter"/>
</dbReference>
<gene>
    <name evidence="6" type="ORF">IV49_GL001283</name>
</gene>
<keyword evidence="7" id="KW-1185">Reference proteome</keyword>
<evidence type="ECO:0000313" key="7">
    <source>
        <dbReference type="Proteomes" id="UP000051841"/>
    </source>
</evidence>